<dbReference type="InParanoid" id="M1CUK3"/>
<evidence type="ECO:0000313" key="3">
    <source>
        <dbReference type="Proteomes" id="UP000011115"/>
    </source>
</evidence>
<dbReference type="ExpressionAtlas" id="M1CUK3">
    <property type="expression patterns" value="baseline"/>
</dbReference>
<dbReference type="Proteomes" id="UP000011115">
    <property type="component" value="Unassembled WGS sequence"/>
</dbReference>
<dbReference type="InterPro" id="IPR011009">
    <property type="entry name" value="Kinase-like_dom_sf"/>
</dbReference>
<organism evidence="2 3">
    <name type="scientific">Solanum tuberosum</name>
    <name type="common">Potato</name>
    <dbReference type="NCBI Taxonomy" id="4113"/>
    <lineage>
        <taxon>Eukaryota</taxon>
        <taxon>Viridiplantae</taxon>
        <taxon>Streptophyta</taxon>
        <taxon>Embryophyta</taxon>
        <taxon>Tracheophyta</taxon>
        <taxon>Spermatophyta</taxon>
        <taxon>Magnoliopsida</taxon>
        <taxon>eudicotyledons</taxon>
        <taxon>Gunneridae</taxon>
        <taxon>Pentapetalae</taxon>
        <taxon>asterids</taxon>
        <taxon>lamiids</taxon>
        <taxon>Solanales</taxon>
        <taxon>Solanaceae</taxon>
        <taxon>Solanoideae</taxon>
        <taxon>Solaneae</taxon>
        <taxon>Solanum</taxon>
    </lineage>
</organism>
<dbReference type="GO" id="GO:0008017">
    <property type="term" value="F:microtubule binding"/>
    <property type="evidence" value="ECO:0007669"/>
    <property type="project" value="InterPro"/>
</dbReference>
<sequence>MNQYHICEAIGHGKHSTVYKGRKKKTIEYFVILSVDKSQKNKVLHEVKILHSLDHADVLKFHSGYETYAHLWLVLEYCRKSHELGTGRYAIL</sequence>
<evidence type="ECO:0000259" key="1">
    <source>
        <dbReference type="PROSITE" id="PS50011"/>
    </source>
</evidence>
<evidence type="ECO:0000313" key="2">
    <source>
        <dbReference type="EnsemblPlants" id="PGSC0003DMT400075040"/>
    </source>
</evidence>
<proteinExistence type="predicted"/>
<dbReference type="GO" id="GO:0000914">
    <property type="term" value="P:phragmoplast assembly"/>
    <property type="evidence" value="ECO:0007669"/>
    <property type="project" value="InterPro"/>
</dbReference>
<name>M1CUK3_SOLTU</name>
<accession>M1CUK3</accession>
<dbReference type="InterPro" id="IPR044591">
    <property type="entry name" value="RUK"/>
</dbReference>
<dbReference type="PaxDb" id="4113-PGSC0003DMT400075040"/>
<reference evidence="2" key="2">
    <citation type="submission" date="2015-06" db="UniProtKB">
        <authorList>
            <consortium name="EnsemblPlants"/>
        </authorList>
    </citation>
    <scope>IDENTIFICATION</scope>
    <source>
        <strain evidence="2">DM1-3 516 R44</strain>
    </source>
</reference>
<feature type="domain" description="Protein kinase" evidence="1">
    <location>
        <begin position="4"/>
        <end position="92"/>
    </location>
</feature>
<dbReference type="SUPFAM" id="SSF56112">
    <property type="entry name" value="Protein kinase-like (PK-like)"/>
    <property type="match status" value="1"/>
</dbReference>
<reference evidence="3" key="1">
    <citation type="journal article" date="2011" name="Nature">
        <title>Genome sequence and analysis of the tuber crop potato.</title>
        <authorList>
            <consortium name="The Potato Genome Sequencing Consortium"/>
        </authorList>
    </citation>
    <scope>NUCLEOTIDE SEQUENCE [LARGE SCALE GENOMIC DNA]</scope>
    <source>
        <strain evidence="3">cv. DM1-3 516 R44</strain>
    </source>
</reference>
<dbReference type="GO" id="GO:0004672">
    <property type="term" value="F:protein kinase activity"/>
    <property type="evidence" value="ECO:0007669"/>
    <property type="project" value="InterPro"/>
</dbReference>
<keyword evidence="3" id="KW-1185">Reference proteome</keyword>
<dbReference type="AlphaFoldDB" id="M1CUK3"/>
<dbReference type="Gene3D" id="3.30.200.20">
    <property type="entry name" value="Phosphorylase Kinase, domain 1"/>
    <property type="match status" value="1"/>
</dbReference>
<dbReference type="Gramene" id="PGSC0003DMT400075040">
    <property type="protein sequence ID" value="PGSC0003DMT400075040"/>
    <property type="gene ID" value="PGSC0003DMG400029187"/>
</dbReference>
<dbReference type="eggNOG" id="KOG0597">
    <property type="taxonomic scope" value="Eukaryota"/>
</dbReference>
<dbReference type="PANTHER" id="PTHR46562:SF1">
    <property type="entry name" value="SERINE_THREONINE-PROTEIN KINASE ULK4"/>
    <property type="match status" value="1"/>
</dbReference>
<dbReference type="Pfam" id="PF00069">
    <property type="entry name" value="Pkinase"/>
    <property type="match status" value="1"/>
</dbReference>
<dbReference type="InterPro" id="IPR000719">
    <property type="entry name" value="Prot_kinase_dom"/>
</dbReference>
<dbReference type="HOGENOM" id="CLU_187186_0_0_1"/>
<dbReference type="PANTHER" id="PTHR46562">
    <property type="entry name" value="SERINE/THREONINE-KINASE ULK4-LIKE PROTEIN-RELATED"/>
    <property type="match status" value="1"/>
</dbReference>
<dbReference type="EnsemblPlants" id="PGSC0003DMT400075040">
    <property type="protein sequence ID" value="PGSC0003DMT400075040"/>
    <property type="gene ID" value="PGSC0003DMG400029187"/>
</dbReference>
<dbReference type="PROSITE" id="PS50011">
    <property type="entry name" value="PROTEIN_KINASE_DOM"/>
    <property type="match status" value="1"/>
</dbReference>
<dbReference type="GO" id="GO:0005524">
    <property type="term" value="F:ATP binding"/>
    <property type="evidence" value="ECO:0007669"/>
    <property type="project" value="InterPro"/>
</dbReference>
<protein>
    <submittedName>
        <fullName evidence="2">EMB3013</fullName>
    </submittedName>
</protein>